<dbReference type="EMBL" id="ML014124">
    <property type="protein sequence ID" value="RKP03345.1"/>
    <property type="molecule type" value="Genomic_DNA"/>
</dbReference>
<evidence type="ECO:0000256" key="5">
    <source>
        <dbReference type="SAM" id="Phobius"/>
    </source>
</evidence>
<evidence type="ECO:0000256" key="3">
    <source>
        <dbReference type="ARBA" id="ARBA00022840"/>
    </source>
</evidence>
<keyword evidence="2" id="KW-0547">Nucleotide-binding</keyword>
<feature type="transmembrane region" description="Helical" evidence="5">
    <location>
        <begin position="286"/>
        <end position="309"/>
    </location>
</feature>
<dbReference type="InterPro" id="IPR049328">
    <property type="entry name" value="TM_ErbB1"/>
</dbReference>
<protein>
    <recommendedName>
        <fullName evidence="6">Epidermal growth factor receptor-like transmembrane-juxtamembrane segment domain-containing protein</fullName>
    </recommendedName>
</protein>
<keyword evidence="8" id="KW-1185">Reference proteome</keyword>
<feature type="domain" description="Epidermal growth factor receptor-like transmembrane-juxtamembrane segment" evidence="6">
    <location>
        <begin position="287"/>
        <end position="320"/>
    </location>
</feature>
<dbReference type="GO" id="GO:0005524">
    <property type="term" value="F:ATP binding"/>
    <property type="evidence" value="ECO:0007669"/>
    <property type="project" value="UniProtKB-KW"/>
</dbReference>
<dbReference type="InterPro" id="IPR036028">
    <property type="entry name" value="SH3-like_dom_sf"/>
</dbReference>
<keyword evidence="5" id="KW-1133">Transmembrane helix</keyword>
<dbReference type="Proteomes" id="UP000274922">
    <property type="component" value="Unassembled WGS sequence"/>
</dbReference>
<organism evidence="7 8">
    <name type="scientific">Caulochytrium protostelioides</name>
    <dbReference type="NCBI Taxonomy" id="1555241"/>
    <lineage>
        <taxon>Eukaryota</taxon>
        <taxon>Fungi</taxon>
        <taxon>Fungi incertae sedis</taxon>
        <taxon>Chytridiomycota</taxon>
        <taxon>Chytridiomycota incertae sedis</taxon>
        <taxon>Chytridiomycetes</taxon>
        <taxon>Caulochytriales</taxon>
        <taxon>Caulochytriaceae</taxon>
        <taxon>Caulochytrium</taxon>
    </lineage>
</organism>
<keyword evidence="1" id="KW-0597">Phosphoprotein</keyword>
<evidence type="ECO:0000256" key="1">
    <source>
        <dbReference type="ARBA" id="ARBA00022553"/>
    </source>
</evidence>
<name>A0A4P9XD09_9FUNG</name>
<keyword evidence="3" id="KW-0067">ATP-binding</keyword>
<feature type="compositionally biased region" description="Low complexity" evidence="4">
    <location>
        <begin position="500"/>
        <end position="525"/>
    </location>
</feature>
<dbReference type="AlphaFoldDB" id="A0A4P9XD09"/>
<accession>A0A4P9XD09</accession>
<feature type="compositionally biased region" description="Polar residues" evidence="4">
    <location>
        <begin position="333"/>
        <end position="342"/>
    </location>
</feature>
<evidence type="ECO:0000313" key="8">
    <source>
        <dbReference type="Proteomes" id="UP000274922"/>
    </source>
</evidence>
<feature type="compositionally biased region" description="Low complexity" evidence="4">
    <location>
        <begin position="534"/>
        <end position="551"/>
    </location>
</feature>
<proteinExistence type="predicted"/>
<dbReference type="STRING" id="1555241.A0A4P9XD09"/>
<sequence length="551" mass="55223">MVLADIDVLALAISAMTPAAATRLGTMPSRRSVTAAAAALFAATAMTHAAAAPFPGDDDTSTANCNAAAQPYITLVNADLPVSFLPDVRDVKTIKGTTACGCAEACAAASASALRAGAGLTNGIATDVLDRAASNSAGCDAWTYTPELGQCWLKRLPAASGSAANTLTQFVGAGSVSAIYANTLLPDLNRTGAAIQPPSAIRNTAVTKDTCTAACQSDSRCGYITWQPRDAAAPKDGFCTLHAVFTDTPTSNLLGIRAQLATRSSATGTDSAAAGAGSASNSNTGAIIGGVIGGLLALAALCLFFIVMVRRRRQKSSRTTLMSKWHSAGGRNSRATAGSGDSASKPFGGEAFPSATHVPPAATAAATAAAAAAVRPPSPSFNQARLSSAASSPSAAMAGASVAGSAAAAAQTITESIVTRAYVPQHTDELLLRPGDAVCWSASEVYPDGWAMGMNLTTGAEGYMPLVCAGPVGREAWIRRAEESGAQTPGSNAAQDQDRQLSAAAASPAPVAASPAQPSPLQQQVYRQSSPQRPASAAGLPALSSSGDPVA</sequence>
<evidence type="ECO:0000313" key="7">
    <source>
        <dbReference type="EMBL" id="RKP03345.1"/>
    </source>
</evidence>
<evidence type="ECO:0000256" key="2">
    <source>
        <dbReference type="ARBA" id="ARBA00022741"/>
    </source>
</evidence>
<dbReference type="OrthoDB" id="5595608at2759"/>
<feature type="region of interest" description="Disordered" evidence="4">
    <location>
        <begin position="482"/>
        <end position="551"/>
    </location>
</feature>
<evidence type="ECO:0000259" key="6">
    <source>
        <dbReference type="Pfam" id="PF21314"/>
    </source>
</evidence>
<evidence type="ECO:0000256" key="4">
    <source>
        <dbReference type="SAM" id="MobiDB-lite"/>
    </source>
</evidence>
<reference evidence="8" key="1">
    <citation type="journal article" date="2018" name="Nat. Microbiol.">
        <title>Leveraging single-cell genomics to expand the fungal tree of life.</title>
        <authorList>
            <person name="Ahrendt S.R."/>
            <person name="Quandt C.A."/>
            <person name="Ciobanu D."/>
            <person name="Clum A."/>
            <person name="Salamov A."/>
            <person name="Andreopoulos B."/>
            <person name="Cheng J.F."/>
            <person name="Woyke T."/>
            <person name="Pelin A."/>
            <person name="Henrissat B."/>
            <person name="Reynolds N.K."/>
            <person name="Benny G.L."/>
            <person name="Smith M.E."/>
            <person name="James T.Y."/>
            <person name="Grigoriev I.V."/>
        </authorList>
    </citation>
    <scope>NUCLEOTIDE SEQUENCE [LARGE SCALE GENOMIC DNA]</scope>
    <source>
        <strain evidence="8">ATCC 52028</strain>
    </source>
</reference>
<dbReference type="SUPFAM" id="SSF50044">
    <property type="entry name" value="SH3-domain"/>
    <property type="match status" value="1"/>
</dbReference>
<feature type="region of interest" description="Disordered" evidence="4">
    <location>
        <begin position="317"/>
        <end position="354"/>
    </location>
</feature>
<dbReference type="Pfam" id="PF21314">
    <property type="entry name" value="TM_ErbB1"/>
    <property type="match status" value="1"/>
</dbReference>
<keyword evidence="5" id="KW-0472">Membrane</keyword>
<keyword evidence="5" id="KW-0812">Transmembrane</keyword>
<gene>
    <name evidence="7" type="ORF">CXG81DRAFT_17090</name>
</gene>
<dbReference type="Gene3D" id="1.20.5.900">
    <property type="entry name" value="transmembrane domain of human cd4"/>
    <property type="match status" value="1"/>
</dbReference>
<dbReference type="Gene3D" id="2.30.30.40">
    <property type="entry name" value="SH3 Domains"/>
    <property type="match status" value="1"/>
</dbReference>
<feature type="compositionally biased region" description="Polar residues" evidence="4">
    <location>
        <begin position="485"/>
        <end position="495"/>
    </location>
</feature>